<evidence type="ECO:0000259" key="2">
    <source>
        <dbReference type="Pfam" id="PF00156"/>
    </source>
</evidence>
<comment type="caution">
    <text evidence="3">The sequence shown here is derived from an EMBL/GenBank/DDBJ whole genome shotgun (WGS) entry which is preliminary data.</text>
</comment>
<dbReference type="EMBL" id="JBCITM010000009">
    <property type="protein sequence ID" value="MEN1760811.1"/>
    <property type="molecule type" value="Genomic_DNA"/>
</dbReference>
<proteinExistence type="inferred from homology"/>
<dbReference type="InterPro" id="IPR000836">
    <property type="entry name" value="PRTase_dom"/>
</dbReference>
<feature type="domain" description="Phosphoribosyltransferase" evidence="2">
    <location>
        <begin position="184"/>
        <end position="244"/>
    </location>
</feature>
<dbReference type="RefSeq" id="WP_343186136.1">
    <property type="nucleotide sequence ID" value="NZ_JBCITM010000009.1"/>
</dbReference>
<accession>A0ABU9VWM9</accession>
<sequence>MVPLPEPSGALQKPRWFSRAGQMMSTVLDFIYPPLHPCPGCGLPDVYQKPETIGLCDACYAAFPWTEPHQLPPKVWIPAHYETSARKLVTCLKYHDAQYLVPLMAAAMAAQIRERLKEADATEGVSGEDWVILPVPLHRQRQRKRGYNQSDLLARHLAFVLEFSYESAGLKRCRPTAPLYRLSRAERQQALAGSMVLNPEAVPKLRGKQLLLVDDIYTTGATINACEQALQAANPAMVTVAAFALADLDSHRV</sequence>
<dbReference type="InterPro" id="IPR051910">
    <property type="entry name" value="ComF/GntX_DNA_util-trans"/>
</dbReference>
<dbReference type="SUPFAM" id="SSF53271">
    <property type="entry name" value="PRTase-like"/>
    <property type="match status" value="1"/>
</dbReference>
<evidence type="ECO:0000313" key="4">
    <source>
        <dbReference type="Proteomes" id="UP001407405"/>
    </source>
</evidence>
<reference evidence="3 4" key="1">
    <citation type="submission" date="2024-04" db="EMBL/GenBank/DDBJ databases">
        <title>Genome sequencing and metabolic network reconstruction of aminoacids and betaine degradation by Anoxynatronum sibiricum.</title>
        <authorList>
            <person name="Detkova E.N."/>
            <person name="Boltjanskaja Y.V."/>
            <person name="Mardanov A.V."/>
            <person name="Kevbrin V."/>
        </authorList>
    </citation>
    <scope>NUCLEOTIDE SEQUENCE [LARGE SCALE GENOMIC DNA]</scope>
    <source>
        <strain evidence="3 4">Z-7981</strain>
    </source>
</reference>
<organism evidence="3 4">
    <name type="scientific">Anoxynatronum sibiricum</name>
    <dbReference type="NCBI Taxonomy" id="210623"/>
    <lineage>
        <taxon>Bacteria</taxon>
        <taxon>Bacillati</taxon>
        <taxon>Bacillota</taxon>
        <taxon>Clostridia</taxon>
        <taxon>Eubacteriales</taxon>
        <taxon>Clostridiaceae</taxon>
        <taxon>Anoxynatronum</taxon>
    </lineage>
</organism>
<dbReference type="Proteomes" id="UP001407405">
    <property type="component" value="Unassembled WGS sequence"/>
</dbReference>
<name>A0ABU9VWM9_9CLOT</name>
<protein>
    <submittedName>
        <fullName evidence="3">ComF family protein</fullName>
    </submittedName>
</protein>
<dbReference type="InterPro" id="IPR029057">
    <property type="entry name" value="PRTase-like"/>
</dbReference>
<evidence type="ECO:0000256" key="1">
    <source>
        <dbReference type="ARBA" id="ARBA00008007"/>
    </source>
</evidence>
<dbReference type="Gene3D" id="3.40.50.2020">
    <property type="match status" value="1"/>
</dbReference>
<keyword evidence="4" id="KW-1185">Reference proteome</keyword>
<evidence type="ECO:0000313" key="3">
    <source>
        <dbReference type="EMBL" id="MEN1760811.1"/>
    </source>
</evidence>
<gene>
    <name evidence="3" type="ORF">AAIG11_10015</name>
</gene>
<comment type="similarity">
    <text evidence="1">Belongs to the ComF/GntX family.</text>
</comment>
<dbReference type="Pfam" id="PF00156">
    <property type="entry name" value="Pribosyltran"/>
    <property type="match status" value="1"/>
</dbReference>
<dbReference type="CDD" id="cd06223">
    <property type="entry name" value="PRTases_typeI"/>
    <property type="match status" value="1"/>
</dbReference>
<dbReference type="PANTHER" id="PTHR47505:SF1">
    <property type="entry name" value="DNA UTILIZATION PROTEIN YHGH"/>
    <property type="match status" value="1"/>
</dbReference>
<dbReference type="PANTHER" id="PTHR47505">
    <property type="entry name" value="DNA UTILIZATION PROTEIN YHGH"/>
    <property type="match status" value="1"/>
</dbReference>